<evidence type="ECO:0000256" key="5">
    <source>
        <dbReference type="ARBA" id="ARBA00022842"/>
    </source>
</evidence>
<gene>
    <name evidence="7" type="ORF">H8E79_07315</name>
</gene>
<evidence type="ECO:0000256" key="3">
    <source>
        <dbReference type="ARBA" id="ARBA00022679"/>
    </source>
</evidence>
<dbReference type="GO" id="GO:0004659">
    <property type="term" value="F:prenyltransferase activity"/>
    <property type="evidence" value="ECO:0007669"/>
    <property type="project" value="InterPro"/>
</dbReference>
<dbReference type="InterPro" id="IPR008949">
    <property type="entry name" value="Isoprenoid_synthase_dom_sf"/>
</dbReference>
<dbReference type="EMBL" id="JACNLK010000065">
    <property type="protein sequence ID" value="MBC8208959.1"/>
    <property type="molecule type" value="Genomic_DNA"/>
</dbReference>
<dbReference type="InterPro" id="IPR033749">
    <property type="entry name" value="Polyprenyl_synt_CS"/>
</dbReference>
<dbReference type="SFLD" id="SFLDS00005">
    <property type="entry name" value="Isoprenoid_Synthase_Type_I"/>
    <property type="match status" value="1"/>
</dbReference>
<dbReference type="Gene3D" id="1.10.600.10">
    <property type="entry name" value="Farnesyl Diphosphate Synthase"/>
    <property type="match status" value="1"/>
</dbReference>
<dbReference type="SUPFAM" id="SSF48576">
    <property type="entry name" value="Terpenoid synthases"/>
    <property type="match status" value="1"/>
</dbReference>
<comment type="caution">
    <text evidence="7">The sequence shown here is derived from an EMBL/GenBank/DDBJ whole genome shotgun (WGS) entry which is preliminary data.</text>
</comment>
<evidence type="ECO:0000256" key="6">
    <source>
        <dbReference type="RuleBase" id="RU004466"/>
    </source>
</evidence>
<keyword evidence="5" id="KW-0460">Magnesium</keyword>
<dbReference type="InterPro" id="IPR000092">
    <property type="entry name" value="Polyprenyl_synt"/>
</dbReference>
<evidence type="ECO:0000313" key="7">
    <source>
        <dbReference type="EMBL" id="MBC8208959.1"/>
    </source>
</evidence>
<dbReference type="GO" id="GO:0046872">
    <property type="term" value="F:metal ion binding"/>
    <property type="evidence" value="ECO:0007669"/>
    <property type="project" value="UniProtKB-KW"/>
</dbReference>
<sequence>MEETTATAEKSGRERLLKLVRPDMERVEAAMRRDIEELSADMAPLLREILDYGLFGGGKRIRPLLTVLSWRLCGGRDMEIERLAMAFEYLHAATLFHDDVIDRSHMRRGRPAVNSVYGEVGAILAGDFLHARSMALVGELGGMEAMSVFCRATAAMIDGEFLQLANAREMNLSEENYFAVIRGKTAYLIAAACEIGGLAAGIDTTRQEGLRRYGLNLGAAFQIIDDLLDYRGDPQKTGKAVGNDFVEGKMSLPLILALDMAGDSARERLLELLVDEESRRSGVAEATAIMEECGAFDKTAQRAKALIVEAMTGLPEAASDEALAARLGLELLGGYVLNRQK</sequence>
<protein>
    <submittedName>
        <fullName evidence="7">Polyprenyl synthetase family protein</fullName>
    </submittedName>
</protein>
<reference evidence="7 8" key="1">
    <citation type="submission" date="2020-08" db="EMBL/GenBank/DDBJ databases">
        <title>Bridging the membrane lipid divide: bacteria of the FCB group superphylum have the potential to synthesize archaeal ether lipids.</title>
        <authorList>
            <person name="Villanueva L."/>
            <person name="Von Meijenfeldt F.A.B."/>
            <person name="Westbye A.B."/>
            <person name="Yadav S."/>
            <person name="Hopmans E.C."/>
            <person name="Dutilh B.E."/>
            <person name="Sinninghe Damste J.S."/>
        </authorList>
    </citation>
    <scope>NUCLEOTIDE SEQUENCE [LARGE SCALE GENOMIC DNA]</scope>
    <source>
        <strain evidence="7">NIOZ-UU81</strain>
    </source>
</reference>
<keyword evidence="4" id="KW-0479">Metal-binding</keyword>
<accession>A0A8J6TEA4</accession>
<dbReference type="PROSITE" id="PS00444">
    <property type="entry name" value="POLYPRENYL_SYNTHASE_2"/>
    <property type="match status" value="1"/>
</dbReference>
<name>A0A8J6TEA4_9BACT</name>
<dbReference type="GO" id="GO:0008299">
    <property type="term" value="P:isoprenoid biosynthetic process"/>
    <property type="evidence" value="ECO:0007669"/>
    <property type="project" value="InterPro"/>
</dbReference>
<evidence type="ECO:0000256" key="2">
    <source>
        <dbReference type="ARBA" id="ARBA00006706"/>
    </source>
</evidence>
<dbReference type="AlphaFoldDB" id="A0A8J6TEA4"/>
<organism evidence="7 8">
    <name type="scientific">Candidatus Desulfatifera sulfidica</name>
    <dbReference type="NCBI Taxonomy" id="2841691"/>
    <lineage>
        <taxon>Bacteria</taxon>
        <taxon>Pseudomonadati</taxon>
        <taxon>Thermodesulfobacteriota</taxon>
        <taxon>Desulfobulbia</taxon>
        <taxon>Desulfobulbales</taxon>
        <taxon>Desulfobulbaceae</taxon>
        <taxon>Candidatus Desulfatifera</taxon>
    </lineage>
</organism>
<keyword evidence="3 6" id="KW-0808">Transferase</keyword>
<evidence type="ECO:0000256" key="1">
    <source>
        <dbReference type="ARBA" id="ARBA00001946"/>
    </source>
</evidence>
<dbReference type="PANTHER" id="PTHR12001:SF69">
    <property type="entry name" value="ALL TRANS-POLYPRENYL-DIPHOSPHATE SYNTHASE PDSS1"/>
    <property type="match status" value="1"/>
</dbReference>
<dbReference type="Pfam" id="PF00348">
    <property type="entry name" value="polyprenyl_synt"/>
    <property type="match status" value="1"/>
</dbReference>
<dbReference type="PANTHER" id="PTHR12001">
    <property type="entry name" value="GERANYLGERANYL PYROPHOSPHATE SYNTHASE"/>
    <property type="match status" value="1"/>
</dbReference>
<evidence type="ECO:0000256" key="4">
    <source>
        <dbReference type="ARBA" id="ARBA00022723"/>
    </source>
</evidence>
<proteinExistence type="inferred from homology"/>
<comment type="similarity">
    <text evidence="2 6">Belongs to the FPP/GGPP synthase family.</text>
</comment>
<evidence type="ECO:0000313" key="8">
    <source>
        <dbReference type="Proteomes" id="UP000599024"/>
    </source>
</evidence>
<comment type="cofactor">
    <cofactor evidence="1">
        <name>Mg(2+)</name>
        <dbReference type="ChEBI" id="CHEBI:18420"/>
    </cofactor>
</comment>
<dbReference type="CDD" id="cd00685">
    <property type="entry name" value="Trans_IPPS_HT"/>
    <property type="match status" value="1"/>
</dbReference>
<dbReference type="Proteomes" id="UP000599024">
    <property type="component" value="Unassembled WGS sequence"/>
</dbReference>